<gene>
    <name evidence="5" type="ORF">ACEWY4_016080</name>
</gene>
<proteinExistence type="predicted"/>
<dbReference type="Pfam" id="PF00069">
    <property type="entry name" value="Pkinase"/>
    <property type="match status" value="1"/>
</dbReference>
<dbReference type="Gene3D" id="3.30.200.20">
    <property type="entry name" value="Phosphorylase Kinase, domain 1"/>
    <property type="match status" value="1"/>
</dbReference>
<accession>A0ABD1JQP6</accession>
<keyword evidence="2 3" id="KW-0067">ATP-binding</keyword>
<dbReference type="InterPro" id="IPR011009">
    <property type="entry name" value="Kinase-like_dom_sf"/>
</dbReference>
<evidence type="ECO:0000256" key="3">
    <source>
        <dbReference type="PROSITE-ProRule" id="PRU10141"/>
    </source>
</evidence>
<dbReference type="AlphaFoldDB" id="A0ABD1JQP6"/>
<protein>
    <recommendedName>
        <fullName evidence="4">Protein kinase domain-containing protein</fullName>
    </recommendedName>
</protein>
<dbReference type="GO" id="GO:0005524">
    <property type="term" value="F:ATP binding"/>
    <property type="evidence" value="ECO:0007669"/>
    <property type="project" value="UniProtKB-UniRule"/>
</dbReference>
<feature type="domain" description="Protein kinase" evidence="4">
    <location>
        <begin position="286"/>
        <end position="546"/>
    </location>
</feature>
<organism evidence="5 6">
    <name type="scientific">Coilia grayii</name>
    <name type="common">Gray's grenadier anchovy</name>
    <dbReference type="NCBI Taxonomy" id="363190"/>
    <lineage>
        <taxon>Eukaryota</taxon>
        <taxon>Metazoa</taxon>
        <taxon>Chordata</taxon>
        <taxon>Craniata</taxon>
        <taxon>Vertebrata</taxon>
        <taxon>Euteleostomi</taxon>
        <taxon>Actinopterygii</taxon>
        <taxon>Neopterygii</taxon>
        <taxon>Teleostei</taxon>
        <taxon>Clupei</taxon>
        <taxon>Clupeiformes</taxon>
        <taxon>Clupeoidei</taxon>
        <taxon>Engraulidae</taxon>
        <taxon>Coilinae</taxon>
        <taxon>Coilia</taxon>
    </lineage>
</organism>
<dbReference type="PROSITE" id="PS00107">
    <property type="entry name" value="PROTEIN_KINASE_ATP"/>
    <property type="match status" value="1"/>
</dbReference>
<evidence type="ECO:0000256" key="1">
    <source>
        <dbReference type="ARBA" id="ARBA00022741"/>
    </source>
</evidence>
<comment type="caution">
    <text evidence="5">The sequence shown here is derived from an EMBL/GenBank/DDBJ whole genome shotgun (WGS) entry which is preliminary data.</text>
</comment>
<evidence type="ECO:0000259" key="4">
    <source>
        <dbReference type="PROSITE" id="PS50011"/>
    </source>
</evidence>
<dbReference type="EMBL" id="JBHFQA010000013">
    <property type="protein sequence ID" value="KAL2089181.1"/>
    <property type="molecule type" value="Genomic_DNA"/>
</dbReference>
<dbReference type="InterPro" id="IPR008271">
    <property type="entry name" value="Ser/Thr_kinase_AS"/>
</dbReference>
<evidence type="ECO:0000313" key="6">
    <source>
        <dbReference type="Proteomes" id="UP001591681"/>
    </source>
</evidence>
<dbReference type="InterPro" id="IPR051681">
    <property type="entry name" value="Ser/Thr_Kinases-Pseudokinases"/>
</dbReference>
<name>A0ABD1JQP6_9TELE</name>
<dbReference type="PANTHER" id="PTHR44329:SF214">
    <property type="entry name" value="PROTEIN KINASE DOMAIN-CONTAINING PROTEIN"/>
    <property type="match status" value="1"/>
</dbReference>
<evidence type="ECO:0000313" key="5">
    <source>
        <dbReference type="EMBL" id="KAL2089181.1"/>
    </source>
</evidence>
<feature type="binding site" evidence="3">
    <location>
        <position position="313"/>
    </location>
    <ligand>
        <name>ATP</name>
        <dbReference type="ChEBI" id="CHEBI:30616"/>
    </ligand>
</feature>
<reference evidence="5 6" key="1">
    <citation type="submission" date="2024-09" db="EMBL/GenBank/DDBJ databases">
        <title>A chromosome-level genome assembly of Gray's grenadier anchovy, Coilia grayii.</title>
        <authorList>
            <person name="Fu Z."/>
        </authorList>
    </citation>
    <scope>NUCLEOTIDE SEQUENCE [LARGE SCALE GENOMIC DNA]</scope>
    <source>
        <strain evidence="5">G4</strain>
        <tissue evidence="5">Muscle</tissue>
    </source>
</reference>
<dbReference type="InterPro" id="IPR000719">
    <property type="entry name" value="Prot_kinase_dom"/>
</dbReference>
<sequence>MDRVKEYDSLKEQLENGELTQKGFDARVKKLLVTKETAAAEAFAKGKLLVQPQVVKKKQYPLAVRPLKSSHIKVKMAPMEWRPRTAKRSGKYHKVILEEIPPRVAMQGNETYDDLLKMGKEMFWPDDCDESDFTLCHPDGSRWTKVEFTKEFRTISDMTTPWKRTLYVGRREFGNLINVSQGVSQLISQDSSSESTRGSSAGSSIAGNILHLRLNSDSTLSQLLSGSDEGAVIGQNLTPRSMVEGNEKSWSNSEHVKASATVSHNPIMPSLYLPRIPYVDSSLIRYDESILLGEGTFGQVYGGSYQGTPAAVKRIMLGGAKADEKDIHHEINVSLRLSHPNIVRLLAAARSDTCFLLATEYIHGAPLDVVINSDSCTVKLEGHDDDFIALDLAMATEYIHGQRVIHQDLKPANVMIHLQSKRAVLTDWGLANIRDTVQLRQGSRLQGQAVGPMGGTLLYMAPECILHFQDSSWSTDMWSLGATYLELFTRSTPWAIRKQRELAALMASKTPPHALLSLSEKYHFLCLLLNYEPQSRPTASEVVEFFKTGLGLDLESRYGYKW</sequence>
<keyword evidence="6" id="KW-1185">Reference proteome</keyword>
<keyword evidence="1 3" id="KW-0547">Nucleotide-binding</keyword>
<dbReference type="SUPFAM" id="SSF56112">
    <property type="entry name" value="Protein kinase-like (PK-like)"/>
    <property type="match status" value="1"/>
</dbReference>
<evidence type="ECO:0000256" key="2">
    <source>
        <dbReference type="ARBA" id="ARBA00022840"/>
    </source>
</evidence>
<dbReference type="InterPro" id="IPR017441">
    <property type="entry name" value="Protein_kinase_ATP_BS"/>
</dbReference>
<dbReference type="PROSITE" id="PS00108">
    <property type="entry name" value="PROTEIN_KINASE_ST"/>
    <property type="match status" value="1"/>
</dbReference>
<dbReference type="Proteomes" id="UP001591681">
    <property type="component" value="Unassembled WGS sequence"/>
</dbReference>
<dbReference type="CDD" id="cd14014">
    <property type="entry name" value="STKc_PknB_like"/>
    <property type="match status" value="1"/>
</dbReference>
<dbReference type="PANTHER" id="PTHR44329">
    <property type="entry name" value="SERINE/THREONINE-PROTEIN KINASE TNNI3K-RELATED"/>
    <property type="match status" value="1"/>
</dbReference>
<dbReference type="PROSITE" id="PS50011">
    <property type="entry name" value="PROTEIN_KINASE_DOM"/>
    <property type="match status" value="1"/>
</dbReference>
<dbReference type="SMART" id="SM00220">
    <property type="entry name" value="S_TKc"/>
    <property type="match status" value="1"/>
</dbReference>
<dbReference type="Gene3D" id="1.10.510.10">
    <property type="entry name" value="Transferase(Phosphotransferase) domain 1"/>
    <property type="match status" value="1"/>
</dbReference>